<dbReference type="EMBL" id="BARW01000771">
    <property type="protein sequence ID" value="GAI69191.1"/>
    <property type="molecule type" value="Genomic_DNA"/>
</dbReference>
<name>X1RQC6_9ZZZZ</name>
<gene>
    <name evidence="1" type="ORF">S12H4_02923</name>
</gene>
<comment type="caution">
    <text evidence="1">The sequence shown here is derived from an EMBL/GenBank/DDBJ whole genome shotgun (WGS) entry which is preliminary data.</text>
</comment>
<organism evidence="1">
    <name type="scientific">marine sediment metagenome</name>
    <dbReference type="NCBI Taxonomy" id="412755"/>
    <lineage>
        <taxon>unclassified sequences</taxon>
        <taxon>metagenomes</taxon>
        <taxon>ecological metagenomes</taxon>
    </lineage>
</organism>
<evidence type="ECO:0000313" key="1">
    <source>
        <dbReference type="EMBL" id="GAI69191.1"/>
    </source>
</evidence>
<dbReference type="AlphaFoldDB" id="X1RQC6"/>
<proteinExistence type="predicted"/>
<accession>X1RQC6</accession>
<reference evidence="1" key="1">
    <citation type="journal article" date="2014" name="Front. Microbiol.">
        <title>High frequency of phylogenetically diverse reductive dehalogenase-homologous genes in deep subseafloor sedimentary metagenomes.</title>
        <authorList>
            <person name="Kawai M."/>
            <person name="Futagami T."/>
            <person name="Toyoda A."/>
            <person name="Takaki Y."/>
            <person name="Nishi S."/>
            <person name="Hori S."/>
            <person name="Arai W."/>
            <person name="Tsubouchi T."/>
            <person name="Morono Y."/>
            <person name="Uchiyama I."/>
            <person name="Ito T."/>
            <person name="Fujiyama A."/>
            <person name="Inagaki F."/>
            <person name="Takami H."/>
        </authorList>
    </citation>
    <scope>NUCLEOTIDE SEQUENCE</scope>
    <source>
        <strain evidence="1">Expedition CK06-06</strain>
    </source>
</reference>
<protein>
    <submittedName>
        <fullName evidence="1">Uncharacterized protein</fullName>
    </submittedName>
</protein>
<sequence>MSGLKTAKFVGGFEAQTKSAVMEGIITVACPHCGEERQIEPDGFYPDIECEGCGKHYRTVGII</sequence>